<sequence length="2059" mass="230034">MKAAFEVPEIYGLINKQIWENNEAKSNGTVVHIRDAHGSFEAQENMKQLISYLVDQYGFDTILLEGATAELHPELFHFFNDHHLNNQIAKRLVQSGELSGAEWYLIENPDKDITAKGIEDVTAYANNFKMYQSVMSEEKISNDFLRQLRAQIELVGSRTLNQKLRHTIRTWQAWRDERMSAGNYLKEIRRSAGEALHIDLTNPGIQLKYPMLIRYFKAADLETSLDQAAVQNEKERLIQFFTQQNVDESLLTPLYGWQVEKGLAGWTGDLPRLYLERLYSDAYRYGFSFDDYPELTKFLVYLILESELEAVPFFDEIEKLTDQILPALTTNPNEKQIIALIRQAVMLEKVLKLALTRREFSDIRADGGSLSPQSVAAQVEQLTKKEAMAGELTAKAEAIFQNAVKFYQGAEKRESFFVHQTLKAVAAADHHRVIVITGGYHSEVFEKNFVSHQMSYIEINPRMTSLEDVQSSYVDAMLGKRQTLFDRSYISLLRATMLPEDRRAIFDIAGHRTNMTREEYLGLDRLAQTVVDAIVREALDPEVLLTFNQSLFSGTYGIRFSEISYADPENPDRAIIKVLWDQARRDPKTGSRILAATRELLWVPVTGQIIVIHEKRAVNPDAAYQPRGHFARNDPRQAIAKLAKLTQLGISEKSQFAVPQSTPDNQTEALSAEDATGRAELREPAVEAALSDRLTSSQARQIVQILNDPDYNALNGMRRQVEMTKWFRDQIEGGSQSPLYKAVMPLVIAISNKAEKTRIQELLKNLNRHVEGGRIALKKMSPEQAAQYTFGFRPSEKIASVVAEKLPEPTIDTAEKGASIPAPAISRRGILKLGAVLSLAGTGAAIFEELYVRSLERKSIRSYPANDPQFEFGLAKPGTPNVKPIAVASLFREDRKINGLLIENGIQTNPYNPNSKGFATAKALFLILNDGSVRIIEAKTSFAQSLMQGGGIAASDVRDAFQAGPIAVINAQVNHRVEAWAKLTGGRKTVVGADARGNLHVRDFYGFDHVGAFGPSGKRVQKELVAWAKEFQIVEAMFVDSGTTHMEGEVPLGGKETVLHIVFRPRSELRMIEGVSSQGSIAQRPPIKEPLVKPVEPAEASAQTPKRRHDEKPKDGMPSASKDASKPIGARPGRPWPVDRVDISSLTERAELRNDEEINQILLGMGEGLYGIGAAYLKILNDFFVVEAEGRVLHPKPIGLQIRTQIGEPDFTRFRAALVEMVERFFGNQPENSRPFLGSNIHELKTLHDEIMTTWTKAAIDEYPPYKNASVELGHLGMSWGNLNGLISDFISTNIYSQITAVYSQLNNKPSGLILARNENFQLAAASFILDSISATSSEYMQALVAFNLGDEALSYDERQSYLMPQSSRVRYEEALGYYEEAIRLLEANNDEWLNYFFKPRALGGYGIIFGRVRLAHLYLFSALSMYAVAEAEGSGSLAIDIIRLKKVQKYLEKAFAFIVEANQLIQKTNRKSPEYIFLDVNESHDAIEYLSSQLVQVMNDIFRSIQIPTSEPDVKSFAVKALRYRQSLPPGSPADYNKAITALTRGDYAGAFGMFTSLLEEFFNLSRSGEHQRVMQTLTRRSVLGALVSFYFRLIQLHAEELLDEGVSAEPAESVERRTAEKATTAHYLISDLELNQLLSELTMGSIASDEEVAQVLAGYNELLDMFKFEPEQLNSVREKRMTELAQVVWFQAHTTSYIRRKPRILAKLNRWLLIVKKDALFLKDQEHLQEVIPEIESYLRPRNEPRAEIRALNQQLKQMPEIQSTISQFSRDAAVSIGVARDVKPLSGILDINLQGAGEALIEHILLPSARAEEAPSLILADYFSNRSEAVQRASQMADLTFAMSFQSSLAQEQNTVPRVILPADSKLAQLLLVLLADQSMRDRVAGNLRIYVSDPTGAYKTKVFQELLKRIETHEGSIEKAIAAHFFSNDIHITTEPVAVQAGLHEGAATFVEDPSILDQLKALPGAFVAYADWEGVSDNAAVAEMLIPLLINTGRLAQALDGLKAGESASLSAKLRELGIMIDSAKGSRSVTIILRAIESIYTEIKAQQQIAGSA</sequence>
<evidence type="ECO:0000313" key="3">
    <source>
        <dbReference type="Proteomes" id="UP000230859"/>
    </source>
</evidence>
<feature type="compositionally biased region" description="Polar residues" evidence="1">
    <location>
        <begin position="654"/>
        <end position="669"/>
    </location>
</feature>
<name>A0A2H0LS38_9BACT</name>
<evidence type="ECO:0000256" key="1">
    <source>
        <dbReference type="SAM" id="MobiDB-lite"/>
    </source>
</evidence>
<comment type="caution">
    <text evidence="2">The sequence shown here is derived from an EMBL/GenBank/DDBJ whole genome shotgun (WGS) entry which is preliminary data.</text>
</comment>
<evidence type="ECO:0000313" key="2">
    <source>
        <dbReference type="EMBL" id="PIQ87208.1"/>
    </source>
</evidence>
<organism evidence="2 3">
    <name type="scientific">Candidatus Abzuiibacterium crystallinum</name>
    <dbReference type="NCBI Taxonomy" id="1974748"/>
    <lineage>
        <taxon>Bacteria</taxon>
        <taxon>Pseudomonadati</taxon>
        <taxon>Candidatus Omnitrophota</taxon>
        <taxon>Candidatus Abzuiibacterium</taxon>
    </lineage>
</organism>
<feature type="region of interest" description="Disordered" evidence="1">
    <location>
        <begin position="654"/>
        <end position="678"/>
    </location>
</feature>
<reference evidence="2 3" key="1">
    <citation type="submission" date="2017-09" db="EMBL/GenBank/DDBJ databases">
        <title>Depth-based differentiation of microbial function through sediment-hosted aquifers and enrichment of novel symbionts in the deep terrestrial subsurface.</title>
        <authorList>
            <person name="Probst A.J."/>
            <person name="Ladd B."/>
            <person name="Jarett J.K."/>
            <person name="Geller-Mcgrath D.E."/>
            <person name="Sieber C.M."/>
            <person name="Emerson J.B."/>
            <person name="Anantharaman K."/>
            <person name="Thomas B.C."/>
            <person name="Malmstrom R."/>
            <person name="Stieglmeier M."/>
            <person name="Klingl A."/>
            <person name="Woyke T."/>
            <person name="Ryan C.M."/>
            <person name="Banfield J.F."/>
        </authorList>
    </citation>
    <scope>NUCLEOTIDE SEQUENCE [LARGE SCALE GENOMIC DNA]</scope>
    <source>
        <strain evidence="2">CG11_big_fil_rev_8_21_14_0_20_45_26</strain>
    </source>
</reference>
<dbReference type="Proteomes" id="UP000230859">
    <property type="component" value="Unassembled WGS sequence"/>
</dbReference>
<dbReference type="EMBL" id="PCVY01000016">
    <property type="protein sequence ID" value="PIQ87208.1"/>
    <property type="molecule type" value="Genomic_DNA"/>
</dbReference>
<protein>
    <submittedName>
        <fullName evidence="2">Uncharacterized protein</fullName>
    </submittedName>
</protein>
<feature type="region of interest" description="Disordered" evidence="1">
    <location>
        <begin position="1075"/>
        <end position="1139"/>
    </location>
</feature>
<proteinExistence type="predicted"/>
<gene>
    <name evidence="2" type="ORF">COV74_01420</name>
</gene>
<accession>A0A2H0LS38</accession>